<reference evidence="2 3" key="1">
    <citation type="journal article" date="2019" name="Int. J. Syst. Evol. Microbiol.">
        <title>The Global Catalogue of Microorganisms (GCM) 10K type strain sequencing project: providing services to taxonomists for standard genome sequencing and annotation.</title>
        <authorList>
            <consortium name="The Broad Institute Genomics Platform"/>
            <consortium name="The Broad Institute Genome Sequencing Center for Infectious Disease"/>
            <person name="Wu L."/>
            <person name="Ma J."/>
        </authorList>
    </citation>
    <scope>NUCLEOTIDE SEQUENCE [LARGE SCALE GENOMIC DNA]</scope>
    <source>
        <strain evidence="2 3">JCM 14559</strain>
    </source>
</reference>
<sequence length="283" mass="31111">MRITVCTKRDLPGCVALNRLLPGLAGHRVQVLMSEVARVGEHAVPELARLKRFERDLPNRVLFPALDRLERPPGRLLSFGHLARRYGWECRSVREVNGGDGLRALSGFAPDLVVSIRFSLIFHEEALAVPRLGVLNVHPGELPRYAGLFSPFWTMLEGRESIGCTVHWIDRGVDTGPVLGIGRLPVDPARSLAWHVAHAYPRGVRVLLDVLPRVLAGRPVPALRQDPALRRYRSLPGPADFAAFRERGLRLVDPGDHRALLGPFTSGARAAGPAPVDAVVTPR</sequence>
<accession>A0ABN2WEF2</accession>
<name>A0ABN2WEF2_9ACTN</name>
<protein>
    <recommendedName>
        <fullName evidence="1">Formyl transferase N-terminal domain-containing protein</fullName>
    </recommendedName>
</protein>
<gene>
    <name evidence="2" type="ORF">GCM10009759_14320</name>
</gene>
<feature type="domain" description="Formyl transferase N-terminal" evidence="1">
    <location>
        <begin position="103"/>
        <end position="191"/>
    </location>
</feature>
<dbReference type="RefSeq" id="WP_344550974.1">
    <property type="nucleotide sequence ID" value="NZ_BAAANS010000007.1"/>
</dbReference>
<dbReference type="Pfam" id="PF00551">
    <property type="entry name" value="Formyl_trans_N"/>
    <property type="match status" value="1"/>
</dbReference>
<dbReference type="SUPFAM" id="SSF53328">
    <property type="entry name" value="Formyltransferase"/>
    <property type="match status" value="1"/>
</dbReference>
<organism evidence="2 3">
    <name type="scientific">Kitasatospora saccharophila</name>
    <dbReference type="NCBI Taxonomy" id="407973"/>
    <lineage>
        <taxon>Bacteria</taxon>
        <taxon>Bacillati</taxon>
        <taxon>Actinomycetota</taxon>
        <taxon>Actinomycetes</taxon>
        <taxon>Kitasatosporales</taxon>
        <taxon>Streptomycetaceae</taxon>
        <taxon>Kitasatospora</taxon>
    </lineage>
</organism>
<dbReference type="Gene3D" id="3.40.50.12230">
    <property type="match status" value="1"/>
</dbReference>
<evidence type="ECO:0000313" key="2">
    <source>
        <dbReference type="EMBL" id="GAA2090630.1"/>
    </source>
</evidence>
<dbReference type="PANTHER" id="PTHR11138:SF5">
    <property type="entry name" value="METHIONYL-TRNA FORMYLTRANSFERASE, MITOCHONDRIAL"/>
    <property type="match status" value="1"/>
</dbReference>
<proteinExistence type="predicted"/>
<dbReference type="Proteomes" id="UP001500897">
    <property type="component" value="Unassembled WGS sequence"/>
</dbReference>
<dbReference type="InterPro" id="IPR036477">
    <property type="entry name" value="Formyl_transf_N_sf"/>
</dbReference>
<evidence type="ECO:0000259" key="1">
    <source>
        <dbReference type="Pfam" id="PF00551"/>
    </source>
</evidence>
<dbReference type="EMBL" id="BAAANS010000007">
    <property type="protein sequence ID" value="GAA2090630.1"/>
    <property type="molecule type" value="Genomic_DNA"/>
</dbReference>
<keyword evidence="3" id="KW-1185">Reference proteome</keyword>
<comment type="caution">
    <text evidence="2">The sequence shown here is derived from an EMBL/GenBank/DDBJ whole genome shotgun (WGS) entry which is preliminary data.</text>
</comment>
<dbReference type="InterPro" id="IPR002376">
    <property type="entry name" value="Formyl_transf_N"/>
</dbReference>
<dbReference type="PANTHER" id="PTHR11138">
    <property type="entry name" value="METHIONYL-TRNA FORMYLTRANSFERASE"/>
    <property type="match status" value="1"/>
</dbReference>
<dbReference type="CDD" id="cd08653">
    <property type="entry name" value="FMT_core_like_3"/>
    <property type="match status" value="1"/>
</dbReference>
<evidence type="ECO:0000313" key="3">
    <source>
        <dbReference type="Proteomes" id="UP001500897"/>
    </source>
</evidence>